<feature type="region of interest" description="Disordered" evidence="1">
    <location>
        <begin position="440"/>
        <end position="484"/>
    </location>
</feature>
<dbReference type="AlphaFoldDB" id="A0AAN7BT47"/>
<protein>
    <recommendedName>
        <fullName evidence="4">G1/S-specific cyclin pas1</fullName>
    </recommendedName>
</protein>
<comment type="caution">
    <text evidence="2">The sequence shown here is derived from an EMBL/GenBank/DDBJ whole genome shotgun (WGS) entry which is preliminary data.</text>
</comment>
<evidence type="ECO:0008006" key="4">
    <source>
        <dbReference type="Google" id="ProtNLM"/>
    </source>
</evidence>
<dbReference type="PANTHER" id="PTHR15615:SF36">
    <property type="entry name" value="PHO85 CYCLIN-5"/>
    <property type="match status" value="1"/>
</dbReference>
<dbReference type="GO" id="GO:0000307">
    <property type="term" value="C:cyclin-dependent protein kinase holoenzyme complex"/>
    <property type="evidence" value="ECO:0007669"/>
    <property type="project" value="TreeGrafter"/>
</dbReference>
<dbReference type="GO" id="GO:0016538">
    <property type="term" value="F:cyclin-dependent protein serine/threonine kinase regulator activity"/>
    <property type="evidence" value="ECO:0007669"/>
    <property type="project" value="TreeGrafter"/>
</dbReference>
<dbReference type="Proteomes" id="UP001301958">
    <property type="component" value="Unassembled WGS sequence"/>
</dbReference>
<dbReference type="Gene3D" id="1.10.472.10">
    <property type="entry name" value="Cyclin-like"/>
    <property type="match status" value="1"/>
</dbReference>
<dbReference type="GO" id="GO:0005634">
    <property type="term" value="C:nucleus"/>
    <property type="evidence" value="ECO:0007669"/>
    <property type="project" value="TreeGrafter"/>
</dbReference>
<evidence type="ECO:0000313" key="3">
    <source>
        <dbReference type="Proteomes" id="UP001301958"/>
    </source>
</evidence>
<feature type="compositionally biased region" description="Low complexity" evidence="1">
    <location>
        <begin position="115"/>
        <end position="129"/>
    </location>
</feature>
<dbReference type="CDD" id="cd20557">
    <property type="entry name" value="CYCLIN_ScPCL1-like"/>
    <property type="match status" value="1"/>
</dbReference>
<feature type="region of interest" description="Disordered" evidence="1">
    <location>
        <begin position="90"/>
        <end position="134"/>
    </location>
</feature>
<dbReference type="GO" id="GO:0019901">
    <property type="term" value="F:protein kinase binding"/>
    <property type="evidence" value="ECO:0007669"/>
    <property type="project" value="InterPro"/>
</dbReference>
<reference evidence="2" key="2">
    <citation type="submission" date="2023-05" db="EMBL/GenBank/DDBJ databases">
        <authorList>
            <consortium name="Lawrence Berkeley National Laboratory"/>
            <person name="Steindorff A."/>
            <person name="Hensen N."/>
            <person name="Bonometti L."/>
            <person name="Westerberg I."/>
            <person name="Brannstrom I.O."/>
            <person name="Guillou S."/>
            <person name="Cros-Aarteil S."/>
            <person name="Calhoun S."/>
            <person name="Haridas S."/>
            <person name="Kuo A."/>
            <person name="Mondo S."/>
            <person name="Pangilinan J."/>
            <person name="Riley R."/>
            <person name="Labutti K."/>
            <person name="Andreopoulos B."/>
            <person name="Lipzen A."/>
            <person name="Chen C."/>
            <person name="Yanf M."/>
            <person name="Daum C."/>
            <person name="Ng V."/>
            <person name="Clum A."/>
            <person name="Ohm R."/>
            <person name="Martin F."/>
            <person name="Silar P."/>
            <person name="Natvig D."/>
            <person name="Lalanne C."/>
            <person name="Gautier V."/>
            <person name="Ament-Velasquez S.L."/>
            <person name="Kruys A."/>
            <person name="Hutchinson M.I."/>
            <person name="Powell A.J."/>
            <person name="Barry K."/>
            <person name="Miller A.N."/>
            <person name="Grigoriev I.V."/>
            <person name="Debuchy R."/>
            <person name="Gladieux P."/>
            <person name="Thoren M.H."/>
            <person name="Johannesson H."/>
        </authorList>
    </citation>
    <scope>NUCLEOTIDE SEQUENCE</scope>
    <source>
        <strain evidence="2">CBS 990.96</strain>
    </source>
</reference>
<keyword evidence="3" id="KW-1185">Reference proteome</keyword>
<organism evidence="2 3">
    <name type="scientific">Podospora fimiseda</name>
    <dbReference type="NCBI Taxonomy" id="252190"/>
    <lineage>
        <taxon>Eukaryota</taxon>
        <taxon>Fungi</taxon>
        <taxon>Dikarya</taxon>
        <taxon>Ascomycota</taxon>
        <taxon>Pezizomycotina</taxon>
        <taxon>Sordariomycetes</taxon>
        <taxon>Sordariomycetidae</taxon>
        <taxon>Sordariales</taxon>
        <taxon>Podosporaceae</taxon>
        <taxon>Podospora</taxon>
    </lineage>
</organism>
<reference evidence="2" key="1">
    <citation type="journal article" date="2023" name="Mol. Phylogenet. Evol.">
        <title>Genome-scale phylogeny and comparative genomics of the fungal order Sordariales.</title>
        <authorList>
            <person name="Hensen N."/>
            <person name="Bonometti L."/>
            <person name="Westerberg I."/>
            <person name="Brannstrom I.O."/>
            <person name="Guillou S."/>
            <person name="Cros-Aarteil S."/>
            <person name="Calhoun S."/>
            <person name="Haridas S."/>
            <person name="Kuo A."/>
            <person name="Mondo S."/>
            <person name="Pangilinan J."/>
            <person name="Riley R."/>
            <person name="LaButti K."/>
            <person name="Andreopoulos B."/>
            <person name="Lipzen A."/>
            <person name="Chen C."/>
            <person name="Yan M."/>
            <person name="Daum C."/>
            <person name="Ng V."/>
            <person name="Clum A."/>
            <person name="Steindorff A."/>
            <person name="Ohm R.A."/>
            <person name="Martin F."/>
            <person name="Silar P."/>
            <person name="Natvig D.O."/>
            <person name="Lalanne C."/>
            <person name="Gautier V."/>
            <person name="Ament-Velasquez S.L."/>
            <person name="Kruys A."/>
            <person name="Hutchinson M.I."/>
            <person name="Powell A.J."/>
            <person name="Barry K."/>
            <person name="Miller A.N."/>
            <person name="Grigoriev I.V."/>
            <person name="Debuchy R."/>
            <person name="Gladieux P."/>
            <person name="Hiltunen Thoren M."/>
            <person name="Johannesson H."/>
        </authorList>
    </citation>
    <scope>NUCLEOTIDE SEQUENCE</scope>
    <source>
        <strain evidence="2">CBS 990.96</strain>
    </source>
</reference>
<gene>
    <name evidence="2" type="ORF">QBC38DRAFT_360423</name>
</gene>
<accession>A0AAN7BT47</accession>
<evidence type="ECO:0000313" key="2">
    <source>
        <dbReference type="EMBL" id="KAK4229002.1"/>
    </source>
</evidence>
<dbReference type="Pfam" id="PF08613">
    <property type="entry name" value="Cyclin"/>
    <property type="match status" value="1"/>
</dbReference>
<feature type="compositionally biased region" description="Low complexity" evidence="1">
    <location>
        <begin position="463"/>
        <end position="484"/>
    </location>
</feature>
<dbReference type="InterPro" id="IPR013922">
    <property type="entry name" value="Cyclin_PHO80-like"/>
</dbReference>
<feature type="region of interest" description="Disordered" evidence="1">
    <location>
        <begin position="38"/>
        <end position="64"/>
    </location>
</feature>
<dbReference type="PANTHER" id="PTHR15615">
    <property type="match status" value="1"/>
</dbReference>
<dbReference type="EMBL" id="MU865312">
    <property type="protein sequence ID" value="KAK4229002.1"/>
    <property type="molecule type" value="Genomic_DNA"/>
</dbReference>
<name>A0AAN7BT47_9PEZI</name>
<sequence length="667" mass="72732">MKFDTYVSTTFVNSLNNNNVFYNQPLAVLASTSTTSIWSDTSSQHSEDAASNGSTSDSESSDCFSVAPISSSQTSVSSLGSFYDPISKPCDSWTTQQPEQRPQCELPAELRQNPRRTSSSATSRTGRPPALIRQADRKGSFVDNLIETSTHIVEAIWPTSSVVSCKENGNNSVLPLRTFIQETLRRSRTSYSTLQVALYYLILIKPHVPTHDFTMEQPDDNHARQALQCGRRMFLSALILASKYLQDRNFSARAWSKISGLNTSEINQNEMAFVLAVNWKLHITEEVYKRWAESVMKLTPTQPPSGGGSAAQRLYDDQCAEFRRVILHMSADLSNLNDLAPWLATGLAPRRKISVESICSPPDEVVDYFTIRSTPTVLEPNPSANLNSSRFAPVFGPLPTPRLTPQSRGFSTPAVGAAPRVLGRSSSMSFAMAHASSTSASQSLDRWPPSTSTSPVNHFTRRSSLANSISTASSPESMISDSSRYSRSSSISSATSVSAPSSHDAQARCRYVKPYGERLSLKPTIASVPEIYEESSCLTASPESYTGTVTKDFGCEVDDAARALQELHRHGASLPAPPVKIGSKRSRTFSLEGPLQDEVREILENDCASSRPWPESMVRGAGQTHRVSMGAKRLCCSTEASQPYMISSLHPAVGGIGGPGMWEGILN</sequence>
<evidence type="ECO:0000256" key="1">
    <source>
        <dbReference type="SAM" id="MobiDB-lite"/>
    </source>
</evidence>
<feature type="compositionally biased region" description="Low complexity" evidence="1">
    <location>
        <begin position="51"/>
        <end position="64"/>
    </location>
</feature>
<proteinExistence type="predicted"/>